<reference evidence="2 3" key="1">
    <citation type="submission" date="2019-07" db="EMBL/GenBank/DDBJ databases">
        <title>Whole genome shotgun sequence of Microvirga aerophila NBRC 106136.</title>
        <authorList>
            <person name="Hosoyama A."/>
            <person name="Uohara A."/>
            <person name="Ohji S."/>
            <person name="Ichikawa N."/>
        </authorList>
    </citation>
    <scope>NUCLEOTIDE SEQUENCE [LARGE SCALE GENOMIC DNA]</scope>
    <source>
        <strain evidence="2 3">NBRC 106136</strain>
    </source>
</reference>
<evidence type="ECO:0000256" key="1">
    <source>
        <dbReference type="SAM" id="Phobius"/>
    </source>
</evidence>
<dbReference type="Proteomes" id="UP000321085">
    <property type="component" value="Unassembled WGS sequence"/>
</dbReference>
<gene>
    <name evidence="2" type="ORF">MAE02_22110</name>
</gene>
<dbReference type="RefSeq" id="WP_170285016.1">
    <property type="nucleotide sequence ID" value="NZ_BJYU01000024.1"/>
</dbReference>
<dbReference type="AlphaFoldDB" id="A0A512BRJ7"/>
<name>A0A512BRJ7_9HYPH</name>
<evidence type="ECO:0000313" key="3">
    <source>
        <dbReference type="Proteomes" id="UP000321085"/>
    </source>
</evidence>
<feature type="transmembrane region" description="Helical" evidence="1">
    <location>
        <begin position="6"/>
        <end position="32"/>
    </location>
</feature>
<accession>A0A512BRJ7</accession>
<keyword evidence="3" id="KW-1185">Reference proteome</keyword>
<proteinExistence type="predicted"/>
<comment type="caution">
    <text evidence="2">The sequence shown here is derived from an EMBL/GenBank/DDBJ whole genome shotgun (WGS) entry which is preliminary data.</text>
</comment>
<keyword evidence="1" id="KW-1133">Transmembrane helix</keyword>
<evidence type="ECO:0000313" key="2">
    <source>
        <dbReference type="EMBL" id="GEO14515.1"/>
    </source>
</evidence>
<protein>
    <submittedName>
        <fullName evidence="2">Uncharacterized protein</fullName>
    </submittedName>
</protein>
<keyword evidence="1" id="KW-0472">Membrane</keyword>
<dbReference type="EMBL" id="BJYU01000024">
    <property type="protein sequence ID" value="GEO14515.1"/>
    <property type="molecule type" value="Genomic_DNA"/>
</dbReference>
<keyword evidence="1" id="KW-0812">Transmembrane</keyword>
<sequence length="79" mass="9108">MLWVVAIPVTVLGVTWIVMRGLREIVVVWLVLDYRDDKARVVIATLYCYHQCCHLNAAMTSPGQNMRMSGSFTYYEVRP</sequence>
<organism evidence="2 3">
    <name type="scientific">Microvirga aerophila</name>
    <dbReference type="NCBI Taxonomy" id="670291"/>
    <lineage>
        <taxon>Bacteria</taxon>
        <taxon>Pseudomonadati</taxon>
        <taxon>Pseudomonadota</taxon>
        <taxon>Alphaproteobacteria</taxon>
        <taxon>Hyphomicrobiales</taxon>
        <taxon>Methylobacteriaceae</taxon>
        <taxon>Microvirga</taxon>
    </lineage>
</organism>